<gene>
    <name evidence="9" type="primary">gntT_2</name>
    <name evidence="9" type="ORF">NCTC12965_01266</name>
</gene>
<keyword evidence="4 8" id="KW-0812">Transmembrane</keyword>
<dbReference type="Pfam" id="PF02447">
    <property type="entry name" value="GntP_permease"/>
    <property type="match status" value="1"/>
</dbReference>
<comment type="subcellular location">
    <subcellularLocation>
        <location evidence="1">Cell membrane</location>
        <topology evidence="1">Multi-pass membrane protein</topology>
    </subcellularLocation>
</comment>
<dbReference type="AlphaFoldDB" id="A0A4U9TML1"/>
<accession>A0A4U9TML1</accession>
<dbReference type="GO" id="GO:0005886">
    <property type="term" value="C:plasma membrane"/>
    <property type="evidence" value="ECO:0007669"/>
    <property type="project" value="UniProtKB-SubCell"/>
</dbReference>
<name>A0A4U9TML1_SERFO</name>
<dbReference type="GO" id="GO:0015128">
    <property type="term" value="F:gluconate transmembrane transporter activity"/>
    <property type="evidence" value="ECO:0007669"/>
    <property type="project" value="InterPro"/>
</dbReference>
<dbReference type="PANTHER" id="PTHR30354:SF22">
    <property type="entry name" value="HIGH-AFFINITY GLUCONATE TRANSPORTER"/>
    <property type="match status" value="1"/>
</dbReference>
<reference evidence="9" key="1">
    <citation type="submission" date="2019-05" db="EMBL/GenBank/DDBJ databases">
        <authorList>
            <consortium name="Pathogen Informatics"/>
        </authorList>
    </citation>
    <scope>NUCLEOTIDE SEQUENCE [LARGE SCALE GENOMIC DNA]</scope>
    <source>
        <strain evidence="9">NCTC12965</strain>
    </source>
</reference>
<keyword evidence="5 8" id="KW-1133">Transmembrane helix</keyword>
<evidence type="ECO:0000256" key="2">
    <source>
        <dbReference type="ARBA" id="ARBA00022448"/>
    </source>
</evidence>
<proteinExistence type="inferred from homology"/>
<dbReference type="PANTHER" id="PTHR30354">
    <property type="entry name" value="GNT FAMILY GLUCONATE TRANSPORTER"/>
    <property type="match status" value="1"/>
</dbReference>
<evidence type="ECO:0000256" key="4">
    <source>
        <dbReference type="ARBA" id="ARBA00022692"/>
    </source>
</evidence>
<evidence type="ECO:0000313" key="9">
    <source>
        <dbReference type="EMBL" id="VTR21466.1"/>
    </source>
</evidence>
<evidence type="ECO:0000256" key="6">
    <source>
        <dbReference type="ARBA" id="ARBA00023136"/>
    </source>
</evidence>
<evidence type="ECO:0000256" key="1">
    <source>
        <dbReference type="ARBA" id="ARBA00004651"/>
    </source>
</evidence>
<evidence type="ECO:0000256" key="8">
    <source>
        <dbReference type="SAM" id="Phobius"/>
    </source>
</evidence>
<dbReference type="EMBL" id="CABEEZ010000025">
    <property type="protein sequence ID" value="VTR21466.1"/>
    <property type="molecule type" value="Genomic_DNA"/>
</dbReference>
<evidence type="ECO:0000256" key="5">
    <source>
        <dbReference type="ARBA" id="ARBA00022989"/>
    </source>
</evidence>
<keyword evidence="2" id="KW-0813">Transport</keyword>
<dbReference type="InterPro" id="IPR003474">
    <property type="entry name" value="Glcn_transporter"/>
</dbReference>
<keyword evidence="6 8" id="KW-0472">Membrane</keyword>
<organism evidence="9">
    <name type="scientific">Serratia fonticola</name>
    <dbReference type="NCBI Taxonomy" id="47917"/>
    <lineage>
        <taxon>Bacteria</taxon>
        <taxon>Pseudomonadati</taxon>
        <taxon>Pseudomonadota</taxon>
        <taxon>Gammaproteobacteria</taxon>
        <taxon>Enterobacterales</taxon>
        <taxon>Yersiniaceae</taxon>
        <taxon>Serratia</taxon>
    </lineage>
</organism>
<keyword evidence="3" id="KW-1003">Cell membrane</keyword>
<comment type="similarity">
    <text evidence="7">Belongs to the GntP permease family.</text>
</comment>
<sequence length="99" mass="10933">MLIAIFTFGLNRGRTMDEVMGTVSDSIQNHRHDAVNHRRWRGVQNRCWWTAALSKYIAGIMHGSDVSPILMAWSIAAVLRIALGSATVAAITAGALWLR</sequence>
<evidence type="ECO:0000256" key="7">
    <source>
        <dbReference type="ARBA" id="ARBA00049663"/>
    </source>
</evidence>
<feature type="transmembrane region" description="Helical" evidence="8">
    <location>
        <begin position="70"/>
        <end position="98"/>
    </location>
</feature>
<protein>
    <submittedName>
        <fullName evidence="9">Gnt-I system</fullName>
    </submittedName>
</protein>
<evidence type="ECO:0000256" key="3">
    <source>
        <dbReference type="ARBA" id="ARBA00022475"/>
    </source>
</evidence>